<protein>
    <recommendedName>
        <fullName evidence="1">N-acetyltransferase domain-containing protein</fullName>
    </recommendedName>
</protein>
<organism evidence="2 3">
    <name type="scientific">Salinarimonas ramus</name>
    <dbReference type="NCBI Taxonomy" id="690164"/>
    <lineage>
        <taxon>Bacteria</taxon>
        <taxon>Pseudomonadati</taxon>
        <taxon>Pseudomonadota</taxon>
        <taxon>Alphaproteobacteria</taxon>
        <taxon>Hyphomicrobiales</taxon>
        <taxon>Salinarimonadaceae</taxon>
        <taxon>Salinarimonas</taxon>
    </lineage>
</organism>
<gene>
    <name evidence="2" type="ORF">GCM10011322_10920</name>
</gene>
<dbReference type="AlphaFoldDB" id="A0A917Q5V9"/>
<dbReference type="EMBL" id="BMMF01000003">
    <property type="protein sequence ID" value="GGK26324.1"/>
    <property type="molecule type" value="Genomic_DNA"/>
</dbReference>
<proteinExistence type="predicted"/>
<dbReference type="PROSITE" id="PS51186">
    <property type="entry name" value="GNAT"/>
    <property type="match status" value="1"/>
</dbReference>
<dbReference type="GO" id="GO:0016747">
    <property type="term" value="F:acyltransferase activity, transferring groups other than amino-acyl groups"/>
    <property type="evidence" value="ECO:0007669"/>
    <property type="project" value="InterPro"/>
</dbReference>
<dbReference type="PANTHER" id="PTHR43792">
    <property type="entry name" value="GNAT FAMILY, PUTATIVE (AFU_ORTHOLOGUE AFUA_3G00765)-RELATED-RELATED"/>
    <property type="match status" value="1"/>
</dbReference>
<dbReference type="Proteomes" id="UP000600449">
    <property type="component" value="Unassembled WGS sequence"/>
</dbReference>
<name>A0A917Q5V9_9HYPH</name>
<dbReference type="InterPro" id="IPR016181">
    <property type="entry name" value="Acyl_CoA_acyltransferase"/>
</dbReference>
<evidence type="ECO:0000313" key="3">
    <source>
        <dbReference type="Proteomes" id="UP000600449"/>
    </source>
</evidence>
<evidence type="ECO:0000313" key="2">
    <source>
        <dbReference type="EMBL" id="GGK26324.1"/>
    </source>
</evidence>
<dbReference type="Gene3D" id="3.40.630.30">
    <property type="match status" value="1"/>
</dbReference>
<dbReference type="InterPro" id="IPR000182">
    <property type="entry name" value="GNAT_dom"/>
</dbReference>
<dbReference type="SUPFAM" id="SSF55729">
    <property type="entry name" value="Acyl-CoA N-acyltransferases (Nat)"/>
    <property type="match status" value="1"/>
</dbReference>
<dbReference type="RefSeq" id="WP_244645103.1">
    <property type="nucleotide sequence ID" value="NZ_BMMF01000003.1"/>
</dbReference>
<keyword evidence="3" id="KW-1185">Reference proteome</keyword>
<dbReference type="Pfam" id="PF13302">
    <property type="entry name" value="Acetyltransf_3"/>
    <property type="match status" value="1"/>
</dbReference>
<reference evidence="2 3" key="1">
    <citation type="journal article" date="2014" name="Int. J. Syst. Evol. Microbiol.">
        <title>Complete genome sequence of Corynebacterium casei LMG S-19264T (=DSM 44701T), isolated from a smear-ripened cheese.</title>
        <authorList>
            <consortium name="US DOE Joint Genome Institute (JGI-PGF)"/>
            <person name="Walter F."/>
            <person name="Albersmeier A."/>
            <person name="Kalinowski J."/>
            <person name="Ruckert C."/>
        </authorList>
    </citation>
    <scope>NUCLEOTIDE SEQUENCE [LARGE SCALE GENOMIC DNA]</scope>
    <source>
        <strain evidence="2 3">CGMCC 1.9161</strain>
    </source>
</reference>
<evidence type="ECO:0000259" key="1">
    <source>
        <dbReference type="PROSITE" id="PS51186"/>
    </source>
</evidence>
<sequence>MSALPATLWSSLACETPRLVLRSLVPEDAPALRAITDDPAVAPFVSFLPHPFGLDDARALIARNREGASERFLGILREATLVGVIGAHAHAPIDGREAIEIGYWLAPTARGAGIAREAARGLVARLRTLAPDARVVAEVTPENAASRRLLEDVGFVATGRSGERPGRGVMVLKSIT</sequence>
<accession>A0A917Q5V9</accession>
<dbReference type="InterPro" id="IPR051531">
    <property type="entry name" value="N-acetyltransferase"/>
</dbReference>
<feature type="domain" description="N-acetyltransferase" evidence="1">
    <location>
        <begin position="19"/>
        <end position="176"/>
    </location>
</feature>
<comment type="caution">
    <text evidence="2">The sequence shown here is derived from an EMBL/GenBank/DDBJ whole genome shotgun (WGS) entry which is preliminary data.</text>
</comment>